<feature type="region of interest" description="Disordered" evidence="1">
    <location>
        <begin position="1"/>
        <end position="111"/>
    </location>
</feature>
<proteinExistence type="predicted"/>
<feature type="compositionally biased region" description="Low complexity" evidence="1">
    <location>
        <begin position="10"/>
        <end position="19"/>
    </location>
</feature>
<dbReference type="AlphaFoldDB" id="A0A5J5EGN8"/>
<dbReference type="EMBL" id="VXIS01000331">
    <property type="protein sequence ID" value="KAA8894550.1"/>
    <property type="molecule type" value="Genomic_DNA"/>
</dbReference>
<dbReference type="InParanoid" id="A0A5J5EGN8"/>
<dbReference type="OrthoDB" id="5333876at2759"/>
<organism evidence="2 3">
    <name type="scientific">Sphaerosporella brunnea</name>
    <dbReference type="NCBI Taxonomy" id="1250544"/>
    <lineage>
        <taxon>Eukaryota</taxon>
        <taxon>Fungi</taxon>
        <taxon>Dikarya</taxon>
        <taxon>Ascomycota</taxon>
        <taxon>Pezizomycotina</taxon>
        <taxon>Pezizomycetes</taxon>
        <taxon>Pezizales</taxon>
        <taxon>Pyronemataceae</taxon>
        <taxon>Sphaerosporella</taxon>
    </lineage>
</organism>
<evidence type="ECO:0000256" key="1">
    <source>
        <dbReference type="SAM" id="MobiDB-lite"/>
    </source>
</evidence>
<dbReference type="Proteomes" id="UP000326924">
    <property type="component" value="Unassembled WGS sequence"/>
</dbReference>
<gene>
    <name evidence="2" type="ORF">FN846DRAFT_894980</name>
</gene>
<protein>
    <submittedName>
        <fullName evidence="2">Uncharacterized protein</fullName>
    </submittedName>
</protein>
<evidence type="ECO:0000313" key="2">
    <source>
        <dbReference type="EMBL" id="KAA8894550.1"/>
    </source>
</evidence>
<sequence>MPRNPPPPTSSSYRYRAPSQLYSPPASTPRSSGSLLPPQTAPASPKTKTSTATATTQPTPPKAATLATPHQPPQDTILAAPHMPAIQQPTHAPRSSAPHIPSGQRILPLPPATPLPVHPTTESTPQQLTTAATAFALQSYLSTFLLTLGWDPLTTPAPQFITTYAWLLGRELSLPPATAQKLFLEIWDCCTPTLGLVATAIQGMDTALGCAPETKRGVERLFRRTQGVSTKEALQWWGEERLGVKVGGEVVGRKRRGGGWGSVWRELRGKLGCGGKGGEESDGETVIAREKREGAVREVFGVKEDDT</sequence>
<name>A0A5J5EGN8_9PEZI</name>
<keyword evidence="3" id="KW-1185">Reference proteome</keyword>
<reference evidence="2 3" key="1">
    <citation type="submission" date="2019-09" db="EMBL/GenBank/DDBJ databases">
        <title>Draft genome of the ectomycorrhizal ascomycete Sphaerosporella brunnea.</title>
        <authorList>
            <consortium name="DOE Joint Genome Institute"/>
            <person name="Benucci G.M."/>
            <person name="Marozzi G."/>
            <person name="Antonielli L."/>
            <person name="Sanchez S."/>
            <person name="Marco P."/>
            <person name="Wang X."/>
            <person name="Falini L.B."/>
            <person name="Barry K."/>
            <person name="Haridas S."/>
            <person name="Lipzen A."/>
            <person name="Labutti K."/>
            <person name="Grigoriev I.V."/>
            <person name="Murat C."/>
            <person name="Martin F."/>
            <person name="Albertini E."/>
            <person name="Donnini D."/>
            <person name="Bonito G."/>
        </authorList>
    </citation>
    <scope>NUCLEOTIDE SEQUENCE [LARGE SCALE GENOMIC DNA]</scope>
    <source>
        <strain evidence="2 3">Sb_GMNB300</strain>
    </source>
</reference>
<comment type="caution">
    <text evidence="2">The sequence shown here is derived from an EMBL/GenBank/DDBJ whole genome shotgun (WGS) entry which is preliminary data.</text>
</comment>
<evidence type="ECO:0000313" key="3">
    <source>
        <dbReference type="Proteomes" id="UP000326924"/>
    </source>
</evidence>
<accession>A0A5J5EGN8</accession>
<feature type="compositionally biased region" description="Low complexity" evidence="1">
    <location>
        <begin position="41"/>
        <end position="69"/>
    </location>
</feature>